<dbReference type="RefSeq" id="WP_210002257.1">
    <property type="nucleotide sequence ID" value="NZ_BAAAJY010000004.1"/>
</dbReference>
<dbReference type="InterPro" id="IPR001466">
    <property type="entry name" value="Beta-lactam-related"/>
</dbReference>
<dbReference type="Pfam" id="PF00144">
    <property type="entry name" value="Beta-lactamase"/>
    <property type="match status" value="1"/>
</dbReference>
<dbReference type="EMBL" id="JAGIOF010000004">
    <property type="protein sequence ID" value="MBP2388556.1"/>
    <property type="molecule type" value="Genomic_DNA"/>
</dbReference>
<comment type="caution">
    <text evidence="2">The sequence shown here is derived from an EMBL/GenBank/DDBJ whole genome shotgun (WGS) entry which is preliminary data.</text>
</comment>
<gene>
    <name evidence="2" type="ORF">JOF47_004129</name>
</gene>
<dbReference type="Proteomes" id="UP001296993">
    <property type="component" value="Unassembled WGS sequence"/>
</dbReference>
<proteinExistence type="predicted"/>
<feature type="domain" description="Beta-lactamase-related" evidence="1">
    <location>
        <begin position="38"/>
        <end position="290"/>
    </location>
</feature>
<dbReference type="InterPro" id="IPR050491">
    <property type="entry name" value="AmpC-like"/>
</dbReference>
<dbReference type="Gene3D" id="3.40.710.10">
    <property type="entry name" value="DD-peptidase/beta-lactamase superfamily"/>
    <property type="match status" value="1"/>
</dbReference>
<dbReference type="PANTHER" id="PTHR46825">
    <property type="entry name" value="D-ALANYL-D-ALANINE-CARBOXYPEPTIDASE/ENDOPEPTIDASE AMPH"/>
    <property type="match status" value="1"/>
</dbReference>
<evidence type="ECO:0000259" key="1">
    <source>
        <dbReference type="Pfam" id="PF00144"/>
    </source>
</evidence>
<sequence length="399" mass="43413">MEESRVLEDLLALLPSGSVAAYRGPEEPFGNISHSGSTEPLPVYSVTKMFISAGVLRAMDAGVLKLSDSLASRLEGAPAGCTVREVLHHTAGLGNYTAEPEYVRAVAARPGEPWGLDLIAEASAPGTRGRFEYSNTGFWYLGAMLEQVSGMALGQYLHREVFEPANMMDTRYPELETSITPSGYSTLWAGPAGAAFSTPTDLLRFQQFMLGVESSWSPPLSAAATKEFFASVPVPAQDPWRVPRYGAGVMTDPALGIWGHGGSGPGYRGAVFSSFGNRAAAAIICPGAGSFEAEETLVRLLGREGKRILKFAPDYGMTWPFCGENVVLELEPCELGISDELTRRIRAWMDDWDKNYHHERGWVDEQTRIASRVERLSIQDALRAEAGGYLDVVDDVFFD</sequence>
<protein>
    <submittedName>
        <fullName evidence="2">CubicO group peptidase (Beta-lactamase class C family)</fullName>
    </submittedName>
</protein>
<reference evidence="2 3" key="1">
    <citation type="submission" date="2021-03" db="EMBL/GenBank/DDBJ databases">
        <title>Sequencing the genomes of 1000 actinobacteria strains.</title>
        <authorList>
            <person name="Klenk H.-P."/>
        </authorList>
    </citation>
    <scope>NUCLEOTIDE SEQUENCE [LARGE SCALE GENOMIC DNA]</scope>
    <source>
        <strain evidence="2 3">DSM 15797</strain>
    </source>
</reference>
<evidence type="ECO:0000313" key="3">
    <source>
        <dbReference type="Proteomes" id="UP001296993"/>
    </source>
</evidence>
<dbReference type="InterPro" id="IPR012338">
    <property type="entry name" value="Beta-lactam/transpept-like"/>
</dbReference>
<evidence type="ECO:0000313" key="2">
    <source>
        <dbReference type="EMBL" id="MBP2388556.1"/>
    </source>
</evidence>
<dbReference type="PANTHER" id="PTHR46825:SF7">
    <property type="entry name" value="D-ALANYL-D-ALANINE CARBOXYPEPTIDASE"/>
    <property type="match status" value="1"/>
</dbReference>
<accession>A0ABS4XJP0</accession>
<name>A0ABS4XJP0_9MICC</name>
<dbReference type="SUPFAM" id="SSF56601">
    <property type="entry name" value="beta-lactamase/transpeptidase-like"/>
    <property type="match status" value="1"/>
</dbReference>
<organism evidence="2 3">
    <name type="scientific">Paeniglutamicibacter kerguelensis</name>
    <dbReference type="NCBI Taxonomy" id="254788"/>
    <lineage>
        <taxon>Bacteria</taxon>
        <taxon>Bacillati</taxon>
        <taxon>Actinomycetota</taxon>
        <taxon>Actinomycetes</taxon>
        <taxon>Micrococcales</taxon>
        <taxon>Micrococcaceae</taxon>
        <taxon>Paeniglutamicibacter</taxon>
    </lineage>
</organism>
<keyword evidence="3" id="KW-1185">Reference proteome</keyword>